<accession>A0AAW1S595</accession>
<sequence>MAAAGMICVILTAFFCVIARLQPLLERRPHAFVILPVLGVACMLSILPLAFFLGSQSQFGRLNPINPRDYFLLARKALRALRENNLKVTSKDF</sequence>
<feature type="transmembrane region" description="Helical" evidence="1">
    <location>
        <begin position="31"/>
        <end position="53"/>
    </location>
</feature>
<evidence type="ECO:0000313" key="3">
    <source>
        <dbReference type="Proteomes" id="UP001445335"/>
    </source>
</evidence>
<comment type="caution">
    <text evidence="2">The sequence shown here is derived from an EMBL/GenBank/DDBJ whole genome shotgun (WGS) entry which is preliminary data.</text>
</comment>
<evidence type="ECO:0000256" key="1">
    <source>
        <dbReference type="SAM" id="Phobius"/>
    </source>
</evidence>
<keyword evidence="3" id="KW-1185">Reference proteome</keyword>
<dbReference type="EMBL" id="JALJOU010000011">
    <property type="protein sequence ID" value="KAK9840980.1"/>
    <property type="molecule type" value="Genomic_DNA"/>
</dbReference>
<gene>
    <name evidence="2" type="ORF">WJX81_003686</name>
</gene>
<name>A0AAW1S595_9CHLO</name>
<protein>
    <submittedName>
        <fullName evidence="2">Uncharacterized protein</fullName>
    </submittedName>
</protein>
<keyword evidence="1" id="KW-0812">Transmembrane</keyword>
<reference evidence="2 3" key="1">
    <citation type="journal article" date="2024" name="Nat. Commun.">
        <title>Phylogenomics reveals the evolutionary origins of lichenization in chlorophyte algae.</title>
        <authorList>
            <person name="Puginier C."/>
            <person name="Libourel C."/>
            <person name="Otte J."/>
            <person name="Skaloud P."/>
            <person name="Haon M."/>
            <person name="Grisel S."/>
            <person name="Petersen M."/>
            <person name="Berrin J.G."/>
            <person name="Delaux P.M."/>
            <person name="Dal Grande F."/>
            <person name="Keller J."/>
        </authorList>
    </citation>
    <scope>NUCLEOTIDE SEQUENCE [LARGE SCALE GENOMIC DNA]</scope>
    <source>
        <strain evidence="2 3">SAG 245.80</strain>
    </source>
</reference>
<dbReference type="Proteomes" id="UP001445335">
    <property type="component" value="Unassembled WGS sequence"/>
</dbReference>
<dbReference type="AlphaFoldDB" id="A0AAW1S595"/>
<keyword evidence="1" id="KW-0472">Membrane</keyword>
<proteinExistence type="predicted"/>
<keyword evidence="1" id="KW-1133">Transmembrane helix</keyword>
<organism evidence="2 3">
    <name type="scientific">Elliptochloris bilobata</name>
    <dbReference type="NCBI Taxonomy" id="381761"/>
    <lineage>
        <taxon>Eukaryota</taxon>
        <taxon>Viridiplantae</taxon>
        <taxon>Chlorophyta</taxon>
        <taxon>core chlorophytes</taxon>
        <taxon>Trebouxiophyceae</taxon>
        <taxon>Trebouxiophyceae incertae sedis</taxon>
        <taxon>Elliptochloris clade</taxon>
        <taxon>Elliptochloris</taxon>
    </lineage>
</organism>
<evidence type="ECO:0000313" key="2">
    <source>
        <dbReference type="EMBL" id="KAK9840980.1"/>
    </source>
</evidence>